<feature type="domain" description="Cytidyltransferase-like" evidence="12">
    <location>
        <begin position="12"/>
        <end position="185"/>
    </location>
</feature>
<dbReference type="OrthoDB" id="5288745at2"/>
<evidence type="ECO:0000313" key="14">
    <source>
        <dbReference type="Proteomes" id="UP000231637"/>
    </source>
</evidence>
<comment type="catalytic activity">
    <reaction evidence="10 11">
        <text>nicotinate beta-D-ribonucleotide + ATP + H(+) = deamido-NAD(+) + diphosphate</text>
        <dbReference type="Rhea" id="RHEA:22860"/>
        <dbReference type="ChEBI" id="CHEBI:15378"/>
        <dbReference type="ChEBI" id="CHEBI:30616"/>
        <dbReference type="ChEBI" id="CHEBI:33019"/>
        <dbReference type="ChEBI" id="CHEBI:57502"/>
        <dbReference type="ChEBI" id="CHEBI:58437"/>
        <dbReference type="EC" id="2.7.7.18"/>
    </reaction>
</comment>
<evidence type="ECO:0000256" key="1">
    <source>
        <dbReference type="ARBA" id="ARBA00002324"/>
    </source>
</evidence>
<reference evidence="13 14" key="1">
    <citation type="submission" date="2016-12" db="EMBL/GenBank/DDBJ databases">
        <title>Isolation and genomic insights into novel planktonic Zetaproteobacteria from stratified waters of the Chesapeake Bay.</title>
        <authorList>
            <person name="McAllister S.M."/>
            <person name="Kato S."/>
            <person name="Chan C.S."/>
            <person name="Chiu B.K."/>
            <person name="Field E.K."/>
        </authorList>
    </citation>
    <scope>NUCLEOTIDE SEQUENCE [LARGE SCALE GENOMIC DNA]</scope>
    <source>
        <strain evidence="13 14">CP-8</strain>
    </source>
</reference>
<dbReference type="InterPro" id="IPR014729">
    <property type="entry name" value="Rossmann-like_a/b/a_fold"/>
</dbReference>
<evidence type="ECO:0000256" key="11">
    <source>
        <dbReference type="HAMAP-Rule" id="MF_00244"/>
    </source>
</evidence>
<proteinExistence type="inferred from homology"/>
<dbReference type="UniPathway" id="UPA00253">
    <property type="reaction ID" value="UER00332"/>
</dbReference>
<comment type="pathway">
    <text evidence="2 11">Cofactor biosynthesis; NAD(+) biosynthesis; deamido-NAD(+) from nicotinate D-ribonucleotide: step 1/1.</text>
</comment>
<dbReference type="CDD" id="cd02165">
    <property type="entry name" value="NMNAT"/>
    <property type="match status" value="1"/>
</dbReference>
<evidence type="ECO:0000313" key="13">
    <source>
        <dbReference type="EMBL" id="ATX83048.1"/>
    </source>
</evidence>
<evidence type="ECO:0000256" key="5">
    <source>
        <dbReference type="ARBA" id="ARBA00022679"/>
    </source>
</evidence>
<keyword evidence="7 11" id="KW-0547">Nucleotide-binding</keyword>
<dbReference type="SUPFAM" id="SSF52374">
    <property type="entry name" value="Nucleotidylyl transferase"/>
    <property type="match status" value="1"/>
</dbReference>
<evidence type="ECO:0000256" key="10">
    <source>
        <dbReference type="ARBA" id="ARBA00048721"/>
    </source>
</evidence>
<evidence type="ECO:0000256" key="4">
    <source>
        <dbReference type="ARBA" id="ARBA00022642"/>
    </source>
</evidence>
<organism evidence="13 14">
    <name type="scientific">Mariprofundus ferrinatatus</name>
    <dbReference type="NCBI Taxonomy" id="1921087"/>
    <lineage>
        <taxon>Bacteria</taxon>
        <taxon>Pseudomonadati</taxon>
        <taxon>Pseudomonadota</taxon>
        <taxon>Candidatius Mariprofundia</taxon>
        <taxon>Mariprofundales</taxon>
        <taxon>Mariprofundaceae</taxon>
        <taxon>Mariprofundus</taxon>
    </lineage>
</organism>
<dbReference type="Proteomes" id="UP000231637">
    <property type="component" value="Chromosome"/>
</dbReference>
<dbReference type="Gene3D" id="3.40.50.620">
    <property type="entry name" value="HUPs"/>
    <property type="match status" value="1"/>
</dbReference>
<keyword evidence="4 11" id="KW-0662">Pyridine nucleotide biosynthesis</keyword>
<evidence type="ECO:0000256" key="2">
    <source>
        <dbReference type="ARBA" id="ARBA00005019"/>
    </source>
</evidence>
<evidence type="ECO:0000256" key="6">
    <source>
        <dbReference type="ARBA" id="ARBA00022695"/>
    </source>
</evidence>
<dbReference type="EMBL" id="CP018800">
    <property type="protein sequence ID" value="ATX83048.1"/>
    <property type="molecule type" value="Genomic_DNA"/>
</dbReference>
<keyword evidence="8 11" id="KW-0067">ATP-binding</keyword>
<dbReference type="GO" id="GO:0005524">
    <property type="term" value="F:ATP binding"/>
    <property type="evidence" value="ECO:0007669"/>
    <property type="project" value="UniProtKB-KW"/>
</dbReference>
<dbReference type="GO" id="GO:0009435">
    <property type="term" value="P:NAD+ biosynthetic process"/>
    <property type="evidence" value="ECO:0007669"/>
    <property type="project" value="UniProtKB-UniRule"/>
</dbReference>
<protein>
    <recommendedName>
        <fullName evidence="11">Probable nicotinate-nucleotide adenylyltransferase</fullName>
        <ecNumber evidence="11">2.7.7.18</ecNumber>
    </recommendedName>
    <alternativeName>
        <fullName evidence="11">Deamido-NAD(+) diphosphorylase</fullName>
    </alternativeName>
    <alternativeName>
        <fullName evidence="11">Deamido-NAD(+) pyrophosphorylase</fullName>
    </alternativeName>
    <alternativeName>
        <fullName evidence="11">Nicotinate mononucleotide adenylyltransferase</fullName>
        <shortName evidence="11">NaMN adenylyltransferase</shortName>
    </alternativeName>
</protein>
<accession>A0A2K8L6W0</accession>
<gene>
    <name evidence="11" type="primary">nadD</name>
    <name evidence="13" type="ORF">Ga0123462_2214</name>
</gene>
<keyword evidence="9 11" id="KW-0520">NAD</keyword>
<comment type="similarity">
    <text evidence="3 11">Belongs to the NadD family.</text>
</comment>
<sequence>MNSDAVLRHIGLFGGTFDPPHNGHVALVEAGLNVMGLDEVWVIPAEPVHRELSGFADGAKRLGWLQEIYKSRPEVQVFDWEVRLGRPVAAVETLRDFQQRYPGTVPWLMLGADAWAGLESWREYPAHLELCNIAVFARTGLDVEALPDHAGWQQVDVRQWQERNAPGHWCYLPVALPDISATMLRSDARQGISLLGRVPEQVRSRIEMSYRVPPDR</sequence>
<dbReference type="KEGG" id="mfn:Ga0123462_2214"/>
<dbReference type="PANTHER" id="PTHR39321">
    <property type="entry name" value="NICOTINATE-NUCLEOTIDE ADENYLYLTRANSFERASE-RELATED"/>
    <property type="match status" value="1"/>
</dbReference>
<dbReference type="GO" id="GO:0004515">
    <property type="term" value="F:nicotinate-nucleotide adenylyltransferase activity"/>
    <property type="evidence" value="ECO:0007669"/>
    <property type="project" value="UniProtKB-UniRule"/>
</dbReference>
<dbReference type="InterPro" id="IPR004821">
    <property type="entry name" value="Cyt_trans-like"/>
</dbReference>
<evidence type="ECO:0000256" key="8">
    <source>
        <dbReference type="ARBA" id="ARBA00022840"/>
    </source>
</evidence>
<dbReference type="NCBIfam" id="TIGR00482">
    <property type="entry name" value="nicotinate (nicotinamide) nucleotide adenylyltransferase"/>
    <property type="match status" value="1"/>
</dbReference>
<dbReference type="Pfam" id="PF01467">
    <property type="entry name" value="CTP_transf_like"/>
    <property type="match status" value="1"/>
</dbReference>
<evidence type="ECO:0000256" key="7">
    <source>
        <dbReference type="ARBA" id="ARBA00022741"/>
    </source>
</evidence>
<name>A0A2K8L6W0_9PROT</name>
<keyword evidence="5 11" id="KW-0808">Transferase</keyword>
<evidence type="ECO:0000256" key="9">
    <source>
        <dbReference type="ARBA" id="ARBA00023027"/>
    </source>
</evidence>
<dbReference type="InterPro" id="IPR005248">
    <property type="entry name" value="NadD/NMNAT"/>
</dbReference>
<keyword evidence="6 11" id="KW-0548">Nucleotidyltransferase</keyword>
<evidence type="ECO:0000259" key="12">
    <source>
        <dbReference type="Pfam" id="PF01467"/>
    </source>
</evidence>
<dbReference type="NCBIfam" id="TIGR00125">
    <property type="entry name" value="cyt_tran_rel"/>
    <property type="match status" value="1"/>
</dbReference>
<dbReference type="HAMAP" id="MF_00244">
    <property type="entry name" value="NaMN_adenylyltr"/>
    <property type="match status" value="1"/>
</dbReference>
<evidence type="ECO:0000256" key="3">
    <source>
        <dbReference type="ARBA" id="ARBA00009014"/>
    </source>
</evidence>
<keyword evidence="14" id="KW-1185">Reference proteome</keyword>
<comment type="function">
    <text evidence="1 11">Catalyzes the reversible adenylation of nicotinate mononucleotide (NaMN) to nicotinic acid adenine dinucleotide (NaAD).</text>
</comment>
<dbReference type="PANTHER" id="PTHR39321:SF3">
    <property type="entry name" value="PHOSPHOPANTETHEINE ADENYLYLTRANSFERASE"/>
    <property type="match status" value="1"/>
</dbReference>
<dbReference type="EC" id="2.7.7.18" evidence="11"/>
<dbReference type="RefSeq" id="WP_100266327.1">
    <property type="nucleotide sequence ID" value="NZ_CP018800.1"/>
</dbReference>
<dbReference type="AlphaFoldDB" id="A0A2K8L6W0"/>